<protein>
    <submittedName>
        <fullName evidence="1">Uncharacterized protein</fullName>
    </submittedName>
</protein>
<dbReference type="AlphaFoldDB" id="A0A5K7ZTW6"/>
<gene>
    <name evidence="1" type="ORF">DSCO28_42060</name>
</gene>
<evidence type="ECO:0000313" key="2">
    <source>
        <dbReference type="Proteomes" id="UP000425960"/>
    </source>
</evidence>
<evidence type="ECO:0000313" key="1">
    <source>
        <dbReference type="EMBL" id="BBO83640.1"/>
    </source>
</evidence>
<reference evidence="1 2" key="1">
    <citation type="submission" date="2019-11" db="EMBL/GenBank/DDBJ databases">
        <title>Comparative genomics of hydrocarbon-degrading Desulfosarcina strains.</title>
        <authorList>
            <person name="Watanabe M."/>
            <person name="Kojima H."/>
            <person name="Fukui M."/>
        </authorList>
    </citation>
    <scope>NUCLEOTIDE SEQUENCE [LARGE SCALE GENOMIC DNA]</scope>
    <source>
        <strain evidence="1 2">28bB2T</strain>
    </source>
</reference>
<organism evidence="1 2">
    <name type="scientific">Desulfosarcina ovata subsp. sediminis</name>
    <dbReference type="NCBI Taxonomy" id="885957"/>
    <lineage>
        <taxon>Bacteria</taxon>
        <taxon>Pseudomonadati</taxon>
        <taxon>Thermodesulfobacteriota</taxon>
        <taxon>Desulfobacteria</taxon>
        <taxon>Desulfobacterales</taxon>
        <taxon>Desulfosarcinaceae</taxon>
        <taxon>Desulfosarcina</taxon>
    </lineage>
</organism>
<sequence length="72" mass="8347">MRSFVSKGRFIAVAVALILIAAAFLFGARRGYQLGYTDGENRANSWWIDKKSRYYESAEIKKKRIHLNHNQI</sequence>
<dbReference type="EMBL" id="AP021876">
    <property type="protein sequence ID" value="BBO83640.1"/>
    <property type="molecule type" value="Genomic_DNA"/>
</dbReference>
<name>A0A5K7ZTW6_9BACT</name>
<dbReference type="Proteomes" id="UP000425960">
    <property type="component" value="Chromosome"/>
</dbReference>
<dbReference type="KEGG" id="dov:DSCO28_42060"/>
<dbReference type="RefSeq" id="WP_155311184.1">
    <property type="nucleotide sequence ID" value="NZ_AP021876.1"/>
</dbReference>
<accession>A0A5K7ZTW6</accession>
<proteinExistence type="predicted"/>